<evidence type="ECO:0000313" key="7">
    <source>
        <dbReference type="EMBL" id="TDP85223.1"/>
    </source>
</evidence>
<protein>
    <recommendedName>
        <fullName evidence="3">Chitooligosaccharide deacetylase</fullName>
    </recommendedName>
    <alternativeName>
        <fullName evidence="4">Nodulation protein B</fullName>
    </alternativeName>
</protein>
<accession>A0A4R6RFX8</accession>
<dbReference type="GO" id="GO:0005975">
    <property type="term" value="P:carbohydrate metabolic process"/>
    <property type="evidence" value="ECO:0007669"/>
    <property type="project" value="InterPro"/>
</dbReference>
<dbReference type="GO" id="GO:0016810">
    <property type="term" value="F:hydrolase activity, acting on carbon-nitrogen (but not peptide) bonds"/>
    <property type="evidence" value="ECO:0007669"/>
    <property type="project" value="InterPro"/>
</dbReference>
<dbReference type="InterPro" id="IPR002509">
    <property type="entry name" value="NODB_dom"/>
</dbReference>
<proteinExistence type="inferred from homology"/>
<dbReference type="InterPro" id="IPR011330">
    <property type="entry name" value="Glyco_hydro/deAcase_b/a-brl"/>
</dbReference>
<dbReference type="EMBL" id="SNXY01000007">
    <property type="protein sequence ID" value="TDP85223.1"/>
    <property type="molecule type" value="Genomic_DNA"/>
</dbReference>
<feature type="signal peptide" evidence="5">
    <location>
        <begin position="1"/>
        <end position="25"/>
    </location>
</feature>
<comment type="function">
    <text evidence="1">Is involved in generating a small heat-stable compound (Nod), an acylated oligomer of N-acetylglucosamine, that stimulates mitosis in various plant protoplasts.</text>
</comment>
<evidence type="ECO:0000256" key="4">
    <source>
        <dbReference type="ARBA" id="ARBA00032976"/>
    </source>
</evidence>
<evidence type="ECO:0000256" key="2">
    <source>
        <dbReference type="ARBA" id="ARBA00010973"/>
    </source>
</evidence>
<dbReference type="SUPFAM" id="SSF88713">
    <property type="entry name" value="Glycoside hydrolase/deacetylase"/>
    <property type="match status" value="1"/>
</dbReference>
<feature type="domain" description="NodB homology" evidence="6">
    <location>
        <begin position="42"/>
        <end position="232"/>
    </location>
</feature>
<keyword evidence="5" id="KW-0732">Signal</keyword>
<dbReference type="Pfam" id="PF01522">
    <property type="entry name" value="Polysacc_deac_1"/>
    <property type="match status" value="1"/>
</dbReference>
<dbReference type="PANTHER" id="PTHR10587">
    <property type="entry name" value="GLYCOSYL TRANSFERASE-RELATED"/>
    <property type="match status" value="1"/>
</dbReference>
<evidence type="ECO:0000256" key="1">
    <source>
        <dbReference type="ARBA" id="ARBA00003236"/>
    </source>
</evidence>
<dbReference type="InterPro" id="IPR050248">
    <property type="entry name" value="Polysacc_deacetylase_ArnD"/>
</dbReference>
<comment type="caution">
    <text evidence="7">The sequence shown here is derived from an EMBL/GenBank/DDBJ whole genome shotgun (WGS) entry which is preliminary data.</text>
</comment>
<evidence type="ECO:0000256" key="3">
    <source>
        <dbReference type="ARBA" id="ARBA00020071"/>
    </source>
</evidence>
<name>A0A4R6RFX8_9HYPH</name>
<dbReference type="PROSITE" id="PS51677">
    <property type="entry name" value="NODB"/>
    <property type="match status" value="1"/>
</dbReference>
<keyword evidence="8" id="KW-1185">Reference proteome</keyword>
<feature type="chain" id="PRO_5020323210" description="Chitooligosaccharide deacetylase" evidence="5">
    <location>
        <begin position="26"/>
        <end position="242"/>
    </location>
</feature>
<dbReference type="AlphaFoldDB" id="A0A4R6RFX8"/>
<organism evidence="7 8">
    <name type="scientific">Oharaeibacter diazotrophicus</name>
    <dbReference type="NCBI Taxonomy" id="1920512"/>
    <lineage>
        <taxon>Bacteria</taxon>
        <taxon>Pseudomonadati</taxon>
        <taxon>Pseudomonadota</taxon>
        <taxon>Alphaproteobacteria</taxon>
        <taxon>Hyphomicrobiales</taxon>
        <taxon>Pleomorphomonadaceae</taxon>
        <taxon>Oharaeibacter</taxon>
    </lineage>
</organism>
<evidence type="ECO:0000259" key="6">
    <source>
        <dbReference type="PROSITE" id="PS51677"/>
    </source>
</evidence>
<evidence type="ECO:0000313" key="8">
    <source>
        <dbReference type="Proteomes" id="UP000294547"/>
    </source>
</evidence>
<reference evidence="7 8" key="1">
    <citation type="submission" date="2019-03" db="EMBL/GenBank/DDBJ databases">
        <title>Genomic Encyclopedia of Type Strains, Phase IV (KMG-IV): sequencing the most valuable type-strain genomes for metagenomic binning, comparative biology and taxonomic classification.</title>
        <authorList>
            <person name="Goeker M."/>
        </authorList>
    </citation>
    <scope>NUCLEOTIDE SEQUENCE [LARGE SCALE GENOMIC DNA]</scope>
    <source>
        <strain evidence="7 8">DSM 102969</strain>
    </source>
</reference>
<comment type="similarity">
    <text evidence="2">Belongs to the polysaccharide deacetylase family.</text>
</comment>
<evidence type="ECO:0000256" key="5">
    <source>
        <dbReference type="SAM" id="SignalP"/>
    </source>
</evidence>
<dbReference type="PANTHER" id="PTHR10587:SF134">
    <property type="entry name" value="SECRETED PROTEIN"/>
    <property type="match status" value="1"/>
</dbReference>
<dbReference type="Proteomes" id="UP000294547">
    <property type="component" value="Unassembled WGS sequence"/>
</dbReference>
<dbReference type="Gene3D" id="3.20.20.370">
    <property type="entry name" value="Glycoside hydrolase/deacetylase"/>
    <property type="match status" value="1"/>
</dbReference>
<dbReference type="OrthoDB" id="9814083at2"/>
<sequence length="242" mass="25408">MPPFRSRLAALAFLAALAGAPPARAGDVEPRLVLVPPTAGDKVVALTFDACSGAFDKRIGDYLVANAIPATIFVTHRWIRRNADAMATFTARPDLFQIEDHGEDHIPAVTDRSFVFGLKTAGDLDTVKAEVEGGAAAILAATGVAPHWFRGATARYSTDAVAAIEAEGYRVAGYSLNADVGASLPEKTVARRIAAARPGDVVIAHINQPGRPAGAGVVDGIETLRTAGWRFVRLDDVEAVGK</sequence>
<gene>
    <name evidence="7" type="ORF">EDD54_2071</name>
</gene>
<dbReference type="RefSeq" id="WP_126541085.1">
    <property type="nucleotide sequence ID" value="NZ_BSPM01000004.1"/>
</dbReference>